<keyword evidence="2" id="KW-1185">Reference proteome</keyword>
<organism evidence="1 2">
    <name type="scientific">Acanthoscelides obtectus</name>
    <name type="common">Bean weevil</name>
    <name type="synonym">Bruchus obtectus</name>
    <dbReference type="NCBI Taxonomy" id="200917"/>
    <lineage>
        <taxon>Eukaryota</taxon>
        <taxon>Metazoa</taxon>
        <taxon>Ecdysozoa</taxon>
        <taxon>Arthropoda</taxon>
        <taxon>Hexapoda</taxon>
        <taxon>Insecta</taxon>
        <taxon>Pterygota</taxon>
        <taxon>Neoptera</taxon>
        <taxon>Endopterygota</taxon>
        <taxon>Coleoptera</taxon>
        <taxon>Polyphaga</taxon>
        <taxon>Cucujiformia</taxon>
        <taxon>Chrysomeloidea</taxon>
        <taxon>Chrysomelidae</taxon>
        <taxon>Bruchinae</taxon>
        <taxon>Bruchini</taxon>
        <taxon>Acanthoscelides</taxon>
    </lineage>
</organism>
<comment type="caution">
    <text evidence="1">The sequence shown here is derived from an EMBL/GenBank/DDBJ whole genome shotgun (WGS) entry which is preliminary data.</text>
</comment>
<sequence length="96" mass="11017">MLPPGVLDGKVDPTLHIGVLKSVGPHTRSTVNALLLLTYLSSYSPFFKCFRLANVNFRQYVLTIFIRFFFILARLSHRKSDIIMLYPIEISLLLTF</sequence>
<protein>
    <submittedName>
        <fullName evidence="1">Uncharacterized protein</fullName>
    </submittedName>
</protein>
<evidence type="ECO:0000313" key="2">
    <source>
        <dbReference type="Proteomes" id="UP001152888"/>
    </source>
</evidence>
<proteinExistence type="predicted"/>
<gene>
    <name evidence="1" type="ORF">ACAOBT_LOCUS6015</name>
</gene>
<reference evidence="1" key="1">
    <citation type="submission" date="2022-03" db="EMBL/GenBank/DDBJ databases">
        <authorList>
            <person name="Sayadi A."/>
        </authorList>
    </citation>
    <scope>NUCLEOTIDE SEQUENCE</scope>
</reference>
<evidence type="ECO:0000313" key="1">
    <source>
        <dbReference type="EMBL" id="CAH1964787.1"/>
    </source>
</evidence>
<dbReference type="Proteomes" id="UP001152888">
    <property type="component" value="Unassembled WGS sequence"/>
</dbReference>
<accession>A0A9P0P0J7</accession>
<name>A0A9P0P0J7_ACAOB</name>
<dbReference type="EMBL" id="CAKOFQ010006718">
    <property type="protein sequence ID" value="CAH1964787.1"/>
    <property type="molecule type" value="Genomic_DNA"/>
</dbReference>
<dbReference type="AlphaFoldDB" id="A0A9P0P0J7"/>